<evidence type="ECO:0000313" key="1">
    <source>
        <dbReference type="EMBL" id="GFE79199.1"/>
    </source>
</evidence>
<reference evidence="2" key="1">
    <citation type="submission" date="2020-01" db="EMBL/GenBank/DDBJ databases">
        <title>'Steroidobacter agaridevorans' sp. nov., agar-degrading bacteria isolated from rhizosphere soils.</title>
        <authorList>
            <person name="Ikenaga M."/>
            <person name="Kataoka M."/>
            <person name="Murouchi A."/>
            <person name="Katsuragi S."/>
            <person name="Sakai M."/>
        </authorList>
    </citation>
    <scope>NUCLEOTIDE SEQUENCE [LARGE SCALE GENOMIC DNA]</scope>
    <source>
        <strain evidence="2">YU21-B</strain>
    </source>
</reference>
<comment type="caution">
    <text evidence="1">The sequence shown here is derived from an EMBL/GenBank/DDBJ whole genome shotgun (WGS) entry which is preliminary data.</text>
</comment>
<accession>A0A829Y7H9</accession>
<sequence>MTEEQEPTADLVDPEKPLALMDLGDAMLETKQLSSLPVYPDCYFVWGAKFGC</sequence>
<keyword evidence="2" id="KW-1185">Reference proteome</keyword>
<organism evidence="1 2">
    <name type="scientific">Steroidobacter agaridevorans</name>
    <dbReference type="NCBI Taxonomy" id="2695856"/>
    <lineage>
        <taxon>Bacteria</taxon>
        <taxon>Pseudomonadati</taxon>
        <taxon>Pseudomonadota</taxon>
        <taxon>Gammaproteobacteria</taxon>
        <taxon>Steroidobacterales</taxon>
        <taxon>Steroidobacteraceae</taxon>
        <taxon>Steroidobacter</taxon>
    </lineage>
</organism>
<gene>
    <name evidence="1" type="ORF">GCM10011487_11990</name>
</gene>
<evidence type="ECO:0000313" key="2">
    <source>
        <dbReference type="Proteomes" id="UP000445000"/>
    </source>
</evidence>
<dbReference type="AlphaFoldDB" id="A0A829Y7H9"/>
<dbReference type="EMBL" id="BLJN01000001">
    <property type="protein sequence ID" value="GFE79199.1"/>
    <property type="molecule type" value="Genomic_DNA"/>
</dbReference>
<proteinExistence type="predicted"/>
<dbReference type="RefSeq" id="WP_157994171.1">
    <property type="nucleotide sequence ID" value="NZ_BLJN01000001.1"/>
</dbReference>
<dbReference type="Proteomes" id="UP000445000">
    <property type="component" value="Unassembled WGS sequence"/>
</dbReference>
<protein>
    <submittedName>
        <fullName evidence="1">Uncharacterized protein</fullName>
    </submittedName>
</protein>
<name>A0A829Y7H9_9GAMM</name>